<dbReference type="VEuPathDB" id="MicrosporidiaDB:CWI36_0153p0020"/>
<accession>A0A4Q9LJJ3</accession>
<evidence type="ECO:0000313" key="1">
    <source>
        <dbReference type="EMBL" id="TBU08324.1"/>
    </source>
</evidence>
<sequence length="360" mass="42899">MYEKYLSKILKILKICFYTFYSDEYGIFDNILNLNVCVFINLKYFQNYNHQCISIENSMLCVDDIKYLCTLRIKFLVLFDTENTFLEIYNNLSNEVLKETSIFLKVKFWQITENFEEQFLTILPNFSVFFSFFKCKYFNNLLTEDLTLRPINSFCILVLRVEGPIHSNEIQNAFTTLGINMNAQFNEEQPIIENVLINQNEFGEIFAFSRDKTTFQNSLGDPDDPRVSIETLCRKSDVNNCNTLYEFLKEKTKEEYHKYIYIIISLKILSHEEATLNGCNISKIIIEFCFLQMLQEKNLERTKIQKSQKKYRKDCINIYNQILDQKRILYIEKKTGNIYIIINYLNLNFTRNVLFCCIAY</sequence>
<comment type="caution">
    <text evidence="1">The sequence shown here is derived from an EMBL/GenBank/DDBJ whole genome shotgun (WGS) entry which is preliminary data.</text>
</comment>
<dbReference type="AlphaFoldDB" id="A0A4Q9LJJ3"/>
<proteinExistence type="predicted"/>
<dbReference type="Proteomes" id="UP000291404">
    <property type="component" value="Unassembled WGS sequence"/>
</dbReference>
<dbReference type="EMBL" id="PITI01000153">
    <property type="protein sequence ID" value="TBU08324.1"/>
    <property type="molecule type" value="Genomic_DNA"/>
</dbReference>
<gene>
    <name evidence="1" type="ORF">CWI36_0153p0020</name>
</gene>
<protein>
    <submittedName>
        <fullName evidence="1">Uncharacterized protein</fullName>
    </submittedName>
</protein>
<keyword evidence="2" id="KW-1185">Reference proteome</keyword>
<organism evidence="1 2">
    <name type="scientific">Hamiltosporidium magnivora</name>
    <dbReference type="NCBI Taxonomy" id="148818"/>
    <lineage>
        <taxon>Eukaryota</taxon>
        <taxon>Fungi</taxon>
        <taxon>Fungi incertae sedis</taxon>
        <taxon>Microsporidia</taxon>
        <taxon>Dubosqiidae</taxon>
        <taxon>Hamiltosporidium</taxon>
    </lineage>
</organism>
<reference evidence="1 2" key="1">
    <citation type="submission" date="2017-12" db="EMBL/GenBank/DDBJ databases">
        <authorList>
            <person name="Pombert J.-F."/>
            <person name="Haag K.L."/>
            <person name="Ebert D."/>
        </authorList>
    </citation>
    <scope>NUCLEOTIDE SEQUENCE [LARGE SCALE GENOMIC DNA]</scope>
    <source>
        <strain evidence="1">BE-OM-2</strain>
    </source>
</reference>
<name>A0A4Q9LJJ3_9MICR</name>
<dbReference type="VEuPathDB" id="MicrosporidiaDB:CWI39_0171p0010"/>
<evidence type="ECO:0000313" key="2">
    <source>
        <dbReference type="Proteomes" id="UP000291404"/>
    </source>
</evidence>